<organism evidence="6 7">
    <name type="scientific">Eublepharis macularius</name>
    <name type="common">Leopard gecko</name>
    <name type="synonym">Cyrtodactylus macularius</name>
    <dbReference type="NCBI Taxonomy" id="481883"/>
    <lineage>
        <taxon>Eukaryota</taxon>
        <taxon>Metazoa</taxon>
        <taxon>Chordata</taxon>
        <taxon>Craniata</taxon>
        <taxon>Vertebrata</taxon>
        <taxon>Euteleostomi</taxon>
        <taxon>Lepidosauria</taxon>
        <taxon>Squamata</taxon>
        <taxon>Bifurcata</taxon>
        <taxon>Gekkota</taxon>
        <taxon>Eublepharidae</taxon>
        <taxon>Eublepharinae</taxon>
        <taxon>Eublepharis</taxon>
    </lineage>
</organism>
<dbReference type="Gene3D" id="2.10.60.10">
    <property type="entry name" value="CD59"/>
    <property type="match status" value="1"/>
</dbReference>
<keyword evidence="3" id="KW-1015">Disulfide bond</keyword>
<feature type="domain" description="UPAR/Ly6" evidence="5">
    <location>
        <begin position="24"/>
        <end position="100"/>
    </location>
</feature>
<dbReference type="GO" id="GO:0005576">
    <property type="term" value="C:extracellular region"/>
    <property type="evidence" value="ECO:0007669"/>
    <property type="project" value="UniProtKB-SubCell"/>
</dbReference>
<feature type="signal peptide" evidence="4">
    <location>
        <begin position="1"/>
        <end position="24"/>
    </location>
</feature>
<evidence type="ECO:0000313" key="6">
    <source>
        <dbReference type="Proteomes" id="UP001190640"/>
    </source>
</evidence>
<dbReference type="Pfam" id="PF00021">
    <property type="entry name" value="UPAR_LY6"/>
    <property type="match status" value="1"/>
</dbReference>
<proteinExistence type="predicted"/>
<dbReference type="GeneID" id="129342694"/>
<dbReference type="SUPFAM" id="SSF57302">
    <property type="entry name" value="Snake toxin-like"/>
    <property type="match status" value="1"/>
</dbReference>
<reference evidence="7" key="1">
    <citation type="submission" date="2025-08" db="UniProtKB">
        <authorList>
            <consortium name="RefSeq"/>
        </authorList>
    </citation>
    <scope>IDENTIFICATION</scope>
    <source>
        <tissue evidence="7">Blood</tissue>
    </source>
</reference>
<evidence type="ECO:0000256" key="1">
    <source>
        <dbReference type="ARBA" id="ARBA00004613"/>
    </source>
</evidence>
<accession>A0AA97LJZ2</accession>
<gene>
    <name evidence="7" type="primary">LOC129342694</name>
</gene>
<evidence type="ECO:0000259" key="5">
    <source>
        <dbReference type="Pfam" id="PF00021"/>
    </source>
</evidence>
<comment type="subcellular location">
    <subcellularLocation>
        <location evidence="1">Secreted</location>
    </subcellularLocation>
</comment>
<evidence type="ECO:0000256" key="4">
    <source>
        <dbReference type="SAM" id="SignalP"/>
    </source>
</evidence>
<evidence type="ECO:0000256" key="3">
    <source>
        <dbReference type="ARBA" id="ARBA00023157"/>
    </source>
</evidence>
<dbReference type="InterPro" id="IPR045860">
    <property type="entry name" value="Snake_toxin-like_sf"/>
</dbReference>
<keyword evidence="4" id="KW-0732">Signal</keyword>
<keyword evidence="2" id="KW-0964">Secreted</keyword>
<dbReference type="RefSeq" id="XP_054854567.1">
    <property type="nucleotide sequence ID" value="XM_054998592.1"/>
</dbReference>
<dbReference type="AlphaFoldDB" id="A0AA97LJZ2"/>
<evidence type="ECO:0000313" key="7">
    <source>
        <dbReference type="RefSeq" id="XP_054854567.1"/>
    </source>
</evidence>
<sequence>MKIQMNDILVLCFFTMLFLGIVGGIKCLGCANVGPDNKCKTKPYECSASKQRFCFTKKISKLQKIVKIQRGCTSFCRSESRIKYGYIVNTWCCYRDYCNKLNVWY</sequence>
<keyword evidence="6" id="KW-1185">Reference proteome</keyword>
<dbReference type="KEGG" id="emc:129342694"/>
<evidence type="ECO:0000256" key="2">
    <source>
        <dbReference type="ARBA" id="ARBA00022525"/>
    </source>
</evidence>
<name>A0AA97LJZ2_EUBMA</name>
<dbReference type="InterPro" id="IPR016054">
    <property type="entry name" value="LY6_UPA_recep-like"/>
</dbReference>
<protein>
    <submittedName>
        <fullName evidence="7">Prostate stem cell antigen-like</fullName>
    </submittedName>
</protein>
<dbReference type="Proteomes" id="UP001190640">
    <property type="component" value="Chromosome 14"/>
</dbReference>
<feature type="chain" id="PRO_5041648019" evidence="4">
    <location>
        <begin position="25"/>
        <end position="105"/>
    </location>
</feature>